<dbReference type="PANTHER" id="PTHR43792:SF16">
    <property type="entry name" value="N-ACETYLTRANSFERASE DOMAIN-CONTAINING PROTEIN"/>
    <property type="match status" value="1"/>
</dbReference>
<gene>
    <name evidence="2" type="ORF">AA14337_2813</name>
</gene>
<proteinExistence type="predicted"/>
<evidence type="ECO:0000259" key="1">
    <source>
        <dbReference type="PROSITE" id="PS51186"/>
    </source>
</evidence>
<dbReference type="SUPFAM" id="SSF55729">
    <property type="entry name" value="Acyl-CoA N-acyltransferases (Nat)"/>
    <property type="match status" value="1"/>
</dbReference>
<dbReference type="PROSITE" id="PS51186">
    <property type="entry name" value="GNAT"/>
    <property type="match status" value="1"/>
</dbReference>
<dbReference type="Gene3D" id="3.40.630.30">
    <property type="match status" value="1"/>
</dbReference>
<dbReference type="InterPro" id="IPR051531">
    <property type="entry name" value="N-acetyltransferase"/>
</dbReference>
<reference evidence="2" key="1">
    <citation type="submission" date="2013-04" db="EMBL/GenBank/DDBJ databases">
        <title>The genome sequencing project of 58 acetic acid bacteria.</title>
        <authorList>
            <person name="Okamoto-Kainuma A."/>
            <person name="Ishikawa M."/>
            <person name="Umino S."/>
            <person name="Koizumi Y."/>
            <person name="Shiwa Y."/>
            <person name="Yoshikawa H."/>
            <person name="Matsutani M."/>
            <person name="Matsushita K."/>
        </authorList>
    </citation>
    <scope>NUCLEOTIDE SEQUENCE</scope>
    <source>
        <strain evidence="2">DSM 14337</strain>
    </source>
</reference>
<dbReference type="PANTHER" id="PTHR43792">
    <property type="entry name" value="GNAT FAMILY, PUTATIVE (AFU_ORTHOLOGUE AFUA_3G00765)-RELATED-RELATED"/>
    <property type="match status" value="1"/>
</dbReference>
<accession>A0ABQ0PXU8</accession>
<dbReference type="Pfam" id="PF13302">
    <property type="entry name" value="Acetyltransf_3"/>
    <property type="match status" value="1"/>
</dbReference>
<dbReference type="EMBL" id="BAPF01000038">
    <property type="protein sequence ID" value="GBQ84300.1"/>
    <property type="molecule type" value="Genomic_DNA"/>
</dbReference>
<dbReference type="InterPro" id="IPR000182">
    <property type="entry name" value="GNAT_dom"/>
</dbReference>
<feature type="domain" description="N-acetyltransferase" evidence="1">
    <location>
        <begin position="25"/>
        <end position="179"/>
    </location>
</feature>
<keyword evidence="3" id="KW-1185">Reference proteome</keyword>
<name>A0ABQ0PXU8_9PROT</name>
<evidence type="ECO:0000313" key="2">
    <source>
        <dbReference type="EMBL" id="GBQ84300.1"/>
    </source>
</evidence>
<organism evidence="2 3">
    <name type="scientific">Acetobacter malorum DSM 14337</name>
    <dbReference type="NCBI Taxonomy" id="1307910"/>
    <lineage>
        <taxon>Bacteria</taxon>
        <taxon>Pseudomonadati</taxon>
        <taxon>Pseudomonadota</taxon>
        <taxon>Alphaproteobacteria</taxon>
        <taxon>Acetobacterales</taxon>
        <taxon>Acetobacteraceae</taxon>
        <taxon>Acetobacter</taxon>
    </lineage>
</organism>
<comment type="caution">
    <text evidence="2">The sequence shown here is derived from an EMBL/GenBank/DDBJ whole genome shotgun (WGS) entry which is preliminary data.</text>
</comment>
<dbReference type="InterPro" id="IPR016181">
    <property type="entry name" value="Acyl_CoA_acyltransferase"/>
</dbReference>
<protein>
    <submittedName>
        <fullName evidence="2">N-acetyltransferase GCN5</fullName>
    </submittedName>
</protein>
<evidence type="ECO:0000313" key="3">
    <source>
        <dbReference type="Proteomes" id="UP001065047"/>
    </source>
</evidence>
<sequence>MIDEKKSKVPSLETDRLLFQAPRREDFEDFAAMRADPIVARYTSGKPESGNATWGRLLHYRGLWGIMGFGFWMVREKQTGRFVGTIGFNEAHRGLTPSMDDIPEAGWVLASWCHGQGFATEGVKAACAWLDTQTPYRRSVCIIAPANTPSIRIAEKNGFSLFATTQYLNEETLMFERKVAG</sequence>
<dbReference type="Proteomes" id="UP001065047">
    <property type="component" value="Unassembled WGS sequence"/>
</dbReference>